<dbReference type="PROSITE" id="PS50071">
    <property type="entry name" value="HOMEOBOX_2"/>
    <property type="match status" value="1"/>
</dbReference>
<keyword evidence="1 2" id="KW-0238">DNA-binding</keyword>
<feature type="region of interest" description="Disordered" evidence="3">
    <location>
        <begin position="208"/>
        <end position="284"/>
    </location>
</feature>
<organism evidence="5 6">
    <name type="scientific">Cyanidium caldarium</name>
    <name type="common">Red alga</name>
    <dbReference type="NCBI Taxonomy" id="2771"/>
    <lineage>
        <taxon>Eukaryota</taxon>
        <taxon>Rhodophyta</taxon>
        <taxon>Bangiophyceae</taxon>
        <taxon>Cyanidiales</taxon>
        <taxon>Cyanidiaceae</taxon>
        <taxon>Cyanidium</taxon>
    </lineage>
</organism>
<comment type="caution">
    <text evidence="5">The sequence shown here is derived from an EMBL/GenBank/DDBJ whole genome shotgun (WGS) entry which is preliminary data.</text>
</comment>
<reference evidence="5 6" key="1">
    <citation type="submission" date="2022-07" db="EMBL/GenBank/DDBJ databases">
        <title>Genome-wide signatures of adaptation to extreme environments.</title>
        <authorList>
            <person name="Cho C.H."/>
            <person name="Yoon H.S."/>
        </authorList>
    </citation>
    <scope>NUCLEOTIDE SEQUENCE [LARGE SCALE GENOMIC DNA]</scope>
    <source>
        <strain evidence="5 6">DBV 063 E5</strain>
    </source>
</reference>
<dbReference type="GO" id="GO:0003677">
    <property type="term" value="F:DNA binding"/>
    <property type="evidence" value="ECO:0007669"/>
    <property type="project" value="UniProtKB-UniRule"/>
</dbReference>
<evidence type="ECO:0000313" key="6">
    <source>
        <dbReference type="Proteomes" id="UP001301350"/>
    </source>
</evidence>
<dbReference type="InterPro" id="IPR009057">
    <property type="entry name" value="Homeodomain-like_sf"/>
</dbReference>
<feature type="region of interest" description="Disordered" evidence="3">
    <location>
        <begin position="62"/>
        <end position="121"/>
    </location>
</feature>
<keyword evidence="6" id="KW-1185">Reference proteome</keyword>
<feature type="compositionally biased region" description="Polar residues" evidence="3">
    <location>
        <begin position="107"/>
        <end position="117"/>
    </location>
</feature>
<feature type="domain" description="Homeobox" evidence="4">
    <location>
        <begin position="117"/>
        <end position="177"/>
    </location>
</feature>
<dbReference type="GO" id="GO:0005634">
    <property type="term" value="C:nucleus"/>
    <property type="evidence" value="ECO:0007669"/>
    <property type="project" value="UniProtKB-SubCell"/>
</dbReference>
<feature type="DNA-binding region" description="Homeobox" evidence="1">
    <location>
        <begin position="119"/>
        <end position="178"/>
    </location>
</feature>
<dbReference type="SMART" id="SM00389">
    <property type="entry name" value="HOX"/>
    <property type="match status" value="1"/>
</dbReference>
<feature type="compositionally biased region" description="Acidic residues" evidence="3">
    <location>
        <begin position="211"/>
        <end position="220"/>
    </location>
</feature>
<evidence type="ECO:0000256" key="3">
    <source>
        <dbReference type="SAM" id="MobiDB-lite"/>
    </source>
</evidence>
<evidence type="ECO:0000256" key="1">
    <source>
        <dbReference type="PROSITE-ProRule" id="PRU00108"/>
    </source>
</evidence>
<accession>A0AAV9IZA0</accession>
<evidence type="ECO:0000313" key="5">
    <source>
        <dbReference type="EMBL" id="KAK4537456.1"/>
    </source>
</evidence>
<keyword evidence="1 2" id="KW-0539">Nucleus</keyword>
<evidence type="ECO:0000256" key="2">
    <source>
        <dbReference type="RuleBase" id="RU000682"/>
    </source>
</evidence>
<comment type="subcellular location">
    <subcellularLocation>
        <location evidence="1 2">Nucleus</location>
    </subcellularLocation>
</comment>
<feature type="compositionally biased region" description="Basic and acidic residues" evidence="3">
    <location>
        <begin position="71"/>
        <end position="105"/>
    </location>
</feature>
<sequence>MRAQFRATKSGRLASHARIIVGRMRHVVEGSSEASSRPTTNCDASTAGLRLVAEVALQRTEHALRGRGRTSPRDVHPEEASAMRVERAPEGKLESRHADARDRGRIRQTSQRRQAYASTRPHARVFRPPEQRRLMEVYERNAYPSRRSMEALAQELDKPPVKVVTWFNNRRARDRRAAGRCAREFRLSTVEHEEDDEARMTLHARWSQLEGDMEPTDAPEWEAALSKRPRRESGSTQKEWKEVAVSAAALASPGIQRVPSEEQETPFKPGNAEPSNRADGEHRH</sequence>
<evidence type="ECO:0000259" key="4">
    <source>
        <dbReference type="PROSITE" id="PS50071"/>
    </source>
</evidence>
<dbReference type="InterPro" id="IPR001356">
    <property type="entry name" value="HD"/>
</dbReference>
<dbReference type="EMBL" id="JANCYW010000012">
    <property type="protein sequence ID" value="KAK4537456.1"/>
    <property type="molecule type" value="Genomic_DNA"/>
</dbReference>
<dbReference type="SUPFAM" id="SSF46689">
    <property type="entry name" value="Homeodomain-like"/>
    <property type="match status" value="1"/>
</dbReference>
<gene>
    <name evidence="5" type="ORF">CDCA_CDCA12G3481</name>
</gene>
<dbReference type="AlphaFoldDB" id="A0AAV9IZA0"/>
<dbReference type="Proteomes" id="UP001301350">
    <property type="component" value="Unassembled WGS sequence"/>
</dbReference>
<dbReference type="Pfam" id="PF00046">
    <property type="entry name" value="Homeodomain"/>
    <property type="match status" value="1"/>
</dbReference>
<keyword evidence="1 2" id="KW-0371">Homeobox</keyword>
<dbReference type="CDD" id="cd00086">
    <property type="entry name" value="homeodomain"/>
    <property type="match status" value="1"/>
</dbReference>
<proteinExistence type="predicted"/>
<dbReference type="Gene3D" id="1.10.10.60">
    <property type="entry name" value="Homeodomain-like"/>
    <property type="match status" value="1"/>
</dbReference>
<name>A0AAV9IZA0_CYACA</name>
<protein>
    <recommendedName>
        <fullName evidence="4">Homeobox domain-containing protein</fullName>
    </recommendedName>
</protein>